<protein>
    <recommendedName>
        <fullName evidence="6">Hemolysin</fullName>
    </recommendedName>
</protein>
<dbReference type="EMBL" id="JRXF01000033">
    <property type="protein sequence ID" value="KOC89857.1"/>
    <property type="molecule type" value="Genomic_DNA"/>
</dbReference>
<organism evidence="2 5">
    <name type="scientific">Winslowiella iniecta</name>
    <dbReference type="NCBI Taxonomy" id="1560201"/>
    <lineage>
        <taxon>Bacteria</taxon>
        <taxon>Pseudomonadati</taxon>
        <taxon>Pseudomonadota</taxon>
        <taxon>Gammaproteobacteria</taxon>
        <taxon>Enterobacterales</taxon>
        <taxon>Erwiniaceae</taxon>
        <taxon>Winslowiella</taxon>
    </lineage>
</organism>
<dbReference type="PROSITE" id="PS51257">
    <property type="entry name" value="PROKAR_LIPOPROTEIN"/>
    <property type="match status" value="1"/>
</dbReference>
<dbReference type="PANTHER" id="PTHR38008:SF2">
    <property type="entry name" value="HEMOLYSIN"/>
    <property type="match status" value="1"/>
</dbReference>
<evidence type="ECO:0000313" key="5">
    <source>
        <dbReference type="Proteomes" id="UP000037088"/>
    </source>
</evidence>
<dbReference type="PANTHER" id="PTHR38008">
    <property type="entry name" value="HEMOLYSIN-RELATED"/>
    <property type="match status" value="1"/>
</dbReference>
<evidence type="ECO:0000256" key="1">
    <source>
        <dbReference type="SAM" id="SignalP"/>
    </source>
</evidence>
<evidence type="ECO:0008006" key="6">
    <source>
        <dbReference type="Google" id="ProtNLM"/>
    </source>
</evidence>
<name>A0A0L7SX81_9GAMM</name>
<sequence length="78" mass="8632">MKKLSCLMALTLLAGCTTQREAPPPPNSIRMANPASVYCQQKGGKSENIQTTQGVRSDCLLPGGERIDEWALYRRDHQ</sequence>
<dbReference type="PATRIC" id="fig|1560201.3.peg.4108"/>
<accession>A0A0L7SX81</accession>
<feature type="signal peptide" evidence="1">
    <location>
        <begin position="1"/>
        <end position="22"/>
    </location>
</feature>
<dbReference type="RefSeq" id="WP_052902289.1">
    <property type="nucleotide sequence ID" value="NZ_JRXE01000034.1"/>
</dbReference>
<comment type="caution">
    <text evidence="2">The sequence shown here is derived from an EMBL/GenBank/DDBJ whole genome shotgun (WGS) entry which is preliminary data.</text>
</comment>
<dbReference type="OrthoDB" id="148878at2"/>
<dbReference type="STRING" id="1560201.NG42_19390"/>
<dbReference type="Pfam" id="PF03891">
    <property type="entry name" value="DUF333"/>
    <property type="match status" value="1"/>
</dbReference>
<dbReference type="InterPro" id="IPR005590">
    <property type="entry name" value="DUF333"/>
</dbReference>
<reference evidence="4 5" key="1">
    <citation type="journal article" date="2015" name="Int. J. Syst. Evol. Microbiol.">
        <title>Erwinia iniecta sp. nov., isolated from Russian wheat aphids (Diuraphis noxia).</title>
        <authorList>
            <person name="Campillo T."/>
            <person name="Luna E."/>
            <person name="Portier P."/>
            <person name="Fischer-Le Saux M."/>
            <person name="Lapitan N."/>
            <person name="Tisserat N.A."/>
            <person name="Leach J.E."/>
        </authorList>
    </citation>
    <scope>NUCLEOTIDE SEQUENCE [LARGE SCALE GENOMIC DNA]</scope>
    <source>
        <strain evidence="2 5">B120</strain>
        <strain evidence="3 4">B149</strain>
    </source>
</reference>
<dbReference type="Proteomes" id="UP000036851">
    <property type="component" value="Unassembled WGS sequence"/>
</dbReference>
<feature type="chain" id="PRO_5010426971" description="Hemolysin" evidence="1">
    <location>
        <begin position="23"/>
        <end position="78"/>
    </location>
</feature>
<evidence type="ECO:0000313" key="4">
    <source>
        <dbReference type="Proteomes" id="UP000036851"/>
    </source>
</evidence>
<keyword evidence="1" id="KW-0732">Signal</keyword>
<dbReference type="AlphaFoldDB" id="A0A0L7SX81"/>
<evidence type="ECO:0000313" key="3">
    <source>
        <dbReference type="EMBL" id="KOC89857.1"/>
    </source>
</evidence>
<keyword evidence="5" id="KW-1185">Reference proteome</keyword>
<gene>
    <name evidence="2" type="ORF">NG42_19390</name>
    <name evidence="3" type="ORF">NG43_17965</name>
</gene>
<dbReference type="EMBL" id="JRXE01000034">
    <property type="protein sequence ID" value="KOC87685.1"/>
    <property type="molecule type" value="Genomic_DNA"/>
</dbReference>
<evidence type="ECO:0000313" key="2">
    <source>
        <dbReference type="EMBL" id="KOC87685.1"/>
    </source>
</evidence>
<dbReference type="Proteomes" id="UP000037088">
    <property type="component" value="Unassembled WGS sequence"/>
</dbReference>
<proteinExistence type="predicted"/>